<sequence length="705" mass="76591">MMGIIRGWLTPACLLLPTVAPAQTPLRDQPVQEAPDDGEPRAGDDITVTGSRLANASINGIVIDPILLPQNVRVLDSKLVAQTGVTDLSQLYDLAGSMARQNNFGGAWDAYAIRGFAGDPNLGPDLLVNRFNANRGYNPRRDIATVESFQVLKGPAAALSGKGEPGGSINIVTKAPLDHTHAAANLSYASFDTVRLNADVGGPAAGGLATRMIATWQDSRGFRDYNPNSRLLIAPSIAWRASDRVRFLYQLEYNLVDFVHDRGVLAVGSDAKALPRKRFLGEPNDGQAHQRTSQHQGSMTVDLADGVALEGGLQYRDGTLRGQASHIVAVVGTRARRQLRQHYYDWQDLTGRVEISVRRTLLGIEHQARIGGDAYSYDLRNVYHRSAPTDAVPYDIDIYDPVYGQPKPAVQLNQDTLEQQRGRSLYAQDLLVLDRRFSLLLGIRHDWITQRLANYRLGTVSRQTPSVTSPRAAFTFAPSEEVSAYVSWGRSFRFNQGVGADARAFAPERGTAWEGGVKYALFDHALTGTASVYQIDKVNVLISDGTGSGFSKPAGEARSKGFEADATLAIDRRFDLTAVYAYTDARVIRDTRPNMSGAPLSNVPRHSGAIYGHWTSAANDSGSIGIGAGLTYVGSRPGDDANTGFRLPGYCTARLNLSWQVTKGIAARLDADNLFDAYYLESSYNRNWIAPGAPRTVRAGLVLGL</sequence>
<dbReference type="InterPro" id="IPR010105">
    <property type="entry name" value="TonB_sidphr_rcpt"/>
</dbReference>
<evidence type="ECO:0000256" key="7">
    <source>
        <dbReference type="ARBA" id="ARBA00023136"/>
    </source>
</evidence>
<comment type="caution">
    <text evidence="15">The sequence shown here is derived from an EMBL/GenBank/DDBJ whole genome shotgun (WGS) entry which is preliminary data.</text>
</comment>
<dbReference type="GO" id="GO:0009279">
    <property type="term" value="C:cell outer membrane"/>
    <property type="evidence" value="ECO:0007669"/>
    <property type="project" value="UniProtKB-SubCell"/>
</dbReference>
<keyword evidence="7 10" id="KW-0472">Membrane</keyword>
<dbReference type="RefSeq" id="WP_218845526.1">
    <property type="nucleotide sequence ID" value="NZ_JACCBY010000003.1"/>
</dbReference>
<dbReference type="EMBL" id="JACCBY010000003">
    <property type="protein sequence ID" value="NYD90849.1"/>
    <property type="molecule type" value="Genomic_DNA"/>
</dbReference>
<dbReference type="InterPro" id="IPR000531">
    <property type="entry name" value="Beta-barrel_TonB"/>
</dbReference>
<dbReference type="Gene3D" id="2.170.130.10">
    <property type="entry name" value="TonB-dependent receptor, plug domain"/>
    <property type="match status" value="1"/>
</dbReference>
<dbReference type="Pfam" id="PF00593">
    <property type="entry name" value="TonB_dep_Rec_b-barrel"/>
    <property type="match status" value="1"/>
</dbReference>
<evidence type="ECO:0000313" key="15">
    <source>
        <dbReference type="EMBL" id="NYD90849.1"/>
    </source>
</evidence>
<evidence type="ECO:0000256" key="1">
    <source>
        <dbReference type="ARBA" id="ARBA00004571"/>
    </source>
</evidence>
<keyword evidence="12" id="KW-0732">Signal</keyword>
<dbReference type="InterPro" id="IPR039426">
    <property type="entry name" value="TonB-dep_rcpt-like"/>
</dbReference>
<dbReference type="NCBIfam" id="TIGR01783">
    <property type="entry name" value="TonB-siderophor"/>
    <property type="match status" value="1"/>
</dbReference>
<dbReference type="Pfam" id="PF07715">
    <property type="entry name" value="Plug"/>
    <property type="match status" value="1"/>
</dbReference>
<dbReference type="InterPro" id="IPR036942">
    <property type="entry name" value="Beta-barrel_TonB_sf"/>
</dbReference>
<dbReference type="AlphaFoldDB" id="A0A7Y9FP45"/>
<proteinExistence type="inferred from homology"/>
<reference evidence="15 16" key="2">
    <citation type="submission" date="2020-08" db="EMBL/GenBank/DDBJ databases">
        <title>The Agave Microbiome: Exploring the role of microbial communities in plant adaptations to desert environments.</title>
        <authorList>
            <person name="Partida-Martinez L.P."/>
        </authorList>
    </citation>
    <scope>NUCLEOTIDE SEQUENCE [LARGE SCALE GENOMIC DNA]</scope>
    <source>
        <strain evidence="15 16">AS2.3</strain>
    </source>
</reference>
<dbReference type="Gene3D" id="2.40.170.20">
    <property type="entry name" value="TonB-dependent receptor, beta-barrel domain"/>
    <property type="match status" value="1"/>
</dbReference>
<dbReference type="InterPro" id="IPR012910">
    <property type="entry name" value="Plug_dom"/>
</dbReference>
<evidence type="ECO:0000256" key="12">
    <source>
        <dbReference type="SAM" id="SignalP"/>
    </source>
</evidence>
<comment type="similarity">
    <text evidence="2 10 11">Belongs to the TonB-dependent receptor family.</text>
</comment>
<keyword evidence="6 11" id="KW-0798">TonB box</keyword>
<dbReference type="GO" id="GO:0015344">
    <property type="term" value="F:siderophore uptake transmembrane transporter activity"/>
    <property type="evidence" value="ECO:0007669"/>
    <property type="project" value="TreeGrafter"/>
</dbReference>
<gene>
    <name evidence="15" type="ORF">HD841_002646</name>
</gene>
<evidence type="ECO:0000256" key="10">
    <source>
        <dbReference type="PROSITE-ProRule" id="PRU01360"/>
    </source>
</evidence>
<keyword evidence="4 10" id="KW-1134">Transmembrane beta strand</keyword>
<protein>
    <submittedName>
        <fullName evidence="15">Iron complex outermembrane receptor protein</fullName>
    </submittedName>
</protein>
<organism evidence="15 16">
    <name type="scientific">Sphingomonas melonis</name>
    <dbReference type="NCBI Taxonomy" id="152682"/>
    <lineage>
        <taxon>Bacteria</taxon>
        <taxon>Pseudomonadati</taxon>
        <taxon>Pseudomonadota</taxon>
        <taxon>Alphaproteobacteria</taxon>
        <taxon>Sphingomonadales</taxon>
        <taxon>Sphingomonadaceae</taxon>
        <taxon>Sphingomonas</taxon>
    </lineage>
</organism>
<evidence type="ECO:0000256" key="4">
    <source>
        <dbReference type="ARBA" id="ARBA00022452"/>
    </source>
</evidence>
<feature type="chain" id="PRO_5030814777" evidence="12">
    <location>
        <begin position="23"/>
        <end position="705"/>
    </location>
</feature>
<keyword evidence="3 10" id="KW-0813">Transport</keyword>
<keyword evidence="8 15" id="KW-0675">Receptor</keyword>
<dbReference type="Proteomes" id="UP000517753">
    <property type="component" value="Unassembled WGS sequence"/>
</dbReference>
<feature type="domain" description="TonB-dependent receptor plug" evidence="14">
    <location>
        <begin position="68"/>
        <end position="167"/>
    </location>
</feature>
<feature type="domain" description="TonB-dependent receptor-like beta-barrel" evidence="13">
    <location>
        <begin position="248"/>
        <end position="674"/>
    </location>
</feature>
<keyword evidence="16" id="KW-1185">Reference proteome</keyword>
<name>A0A7Y9FP45_9SPHN</name>
<evidence type="ECO:0000256" key="2">
    <source>
        <dbReference type="ARBA" id="ARBA00009810"/>
    </source>
</evidence>
<evidence type="ECO:0000256" key="8">
    <source>
        <dbReference type="ARBA" id="ARBA00023170"/>
    </source>
</evidence>
<feature type="signal peptide" evidence="12">
    <location>
        <begin position="1"/>
        <end position="22"/>
    </location>
</feature>
<comment type="subcellular location">
    <subcellularLocation>
        <location evidence="1 10">Cell outer membrane</location>
        <topology evidence="1 10">Multi-pass membrane protein</topology>
    </subcellularLocation>
</comment>
<evidence type="ECO:0000256" key="9">
    <source>
        <dbReference type="ARBA" id="ARBA00023237"/>
    </source>
</evidence>
<dbReference type="PANTHER" id="PTHR32552">
    <property type="entry name" value="FERRICHROME IRON RECEPTOR-RELATED"/>
    <property type="match status" value="1"/>
</dbReference>
<dbReference type="SUPFAM" id="SSF56935">
    <property type="entry name" value="Porins"/>
    <property type="match status" value="1"/>
</dbReference>
<evidence type="ECO:0000256" key="3">
    <source>
        <dbReference type="ARBA" id="ARBA00022448"/>
    </source>
</evidence>
<evidence type="ECO:0000259" key="14">
    <source>
        <dbReference type="Pfam" id="PF07715"/>
    </source>
</evidence>
<evidence type="ECO:0000313" key="16">
    <source>
        <dbReference type="Proteomes" id="UP000517753"/>
    </source>
</evidence>
<evidence type="ECO:0000256" key="5">
    <source>
        <dbReference type="ARBA" id="ARBA00022692"/>
    </source>
</evidence>
<dbReference type="InterPro" id="IPR037066">
    <property type="entry name" value="Plug_dom_sf"/>
</dbReference>
<keyword evidence="9 10" id="KW-0998">Cell outer membrane</keyword>
<dbReference type="GO" id="GO:0038023">
    <property type="term" value="F:signaling receptor activity"/>
    <property type="evidence" value="ECO:0007669"/>
    <property type="project" value="InterPro"/>
</dbReference>
<evidence type="ECO:0000259" key="13">
    <source>
        <dbReference type="Pfam" id="PF00593"/>
    </source>
</evidence>
<keyword evidence="5 10" id="KW-0812">Transmembrane</keyword>
<accession>A0A7Y9FP45</accession>
<evidence type="ECO:0000256" key="11">
    <source>
        <dbReference type="RuleBase" id="RU003357"/>
    </source>
</evidence>
<evidence type="ECO:0000256" key="6">
    <source>
        <dbReference type="ARBA" id="ARBA00023077"/>
    </source>
</evidence>
<dbReference type="PROSITE" id="PS52016">
    <property type="entry name" value="TONB_DEPENDENT_REC_3"/>
    <property type="match status" value="1"/>
</dbReference>
<dbReference type="PANTHER" id="PTHR32552:SF90">
    <property type="entry name" value="METAL-PSEUDOPALINE RECEPTOR CNTO"/>
    <property type="match status" value="1"/>
</dbReference>
<dbReference type="CDD" id="cd01347">
    <property type="entry name" value="ligand_gated_channel"/>
    <property type="match status" value="1"/>
</dbReference>
<reference evidence="15 16" key="1">
    <citation type="submission" date="2020-07" db="EMBL/GenBank/DDBJ databases">
        <authorList>
            <person name="Partida-Martinez L."/>
            <person name="Huntemann M."/>
            <person name="Clum A."/>
            <person name="Wang J."/>
            <person name="Palaniappan K."/>
            <person name="Ritter S."/>
            <person name="Chen I.-M."/>
            <person name="Stamatis D."/>
            <person name="Reddy T."/>
            <person name="O'Malley R."/>
            <person name="Daum C."/>
            <person name="Shapiro N."/>
            <person name="Ivanova N."/>
            <person name="Kyrpides N."/>
            <person name="Woyke T."/>
        </authorList>
    </citation>
    <scope>NUCLEOTIDE SEQUENCE [LARGE SCALE GENOMIC DNA]</scope>
    <source>
        <strain evidence="15 16">AS2.3</strain>
    </source>
</reference>
<dbReference type="GO" id="GO:0015891">
    <property type="term" value="P:siderophore transport"/>
    <property type="evidence" value="ECO:0007669"/>
    <property type="project" value="InterPro"/>
</dbReference>